<comment type="caution">
    <text evidence="1">The sequence shown here is derived from an EMBL/GenBank/DDBJ whole genome shotgun (WGS) entry which is preliminary data.</text>
</comment>
<sequence>MIFPDNRIRWMEEKCRMAAAATTPLFYELELTYEKFNNALRCVEKTFYQLVESPGKNLQAFATSSQLRSPLEWYQPVVNTDIELVPQLLL</sequence>
<proteinExistence type="predicted"/>
<organism evidence="1 2">
    <name type="scientific">Circinella minor</name>
    <dbReference type="NCBI Taxonomy" id="1195481"/>
    <lineage>
        <taxon>Eukaryota</taxon>
        <taxon>Fungi</taxon>
        <taxon>Fungi incertae sedis</taxon>
        <taxon>Mucoromycota</taxon>
        <taxon>Mucoromycotina</taxon>
        <taxon>Mucoromycetes</taxon>
        <taxon>Mucorales</taxon>
        <taxon>Lichtheimiaceae</taxon>
        <taxon>Circinella</taxon>
    </lineage>
</organism>
<protein>
    <submittedName>
        <fullName evidence="1">Uncharacterized protein</fullName>
    </submittedName>
</protein>
<accession>A0A8H7VK87</accession>
<evidence type="ECO:0000313" key="2">
    <source>
        <dbReference type="Proteomes" id="UP000646827"/>
    </source>
</evidence>
<dbReference type="AlphaFoldDB" id="A0A8H7VK87"/>
<dbReference type="Proteomes" id="UP000646827">
    <property type="component" value="Unassembled WGS sequence"/>
</dbReference>
<name>A0A8H7VK87_9FUNG</name>
<dbReference type="EMBL" id="JAEPRB010000057">
    <property type="protein sequence ID" value="KAG2223655.1"/>
    <property type="molecule type" value="Genomic_DNA"/>
</dbReference>
<gene>
    <name evidence="1" type="ORF">INT45_010014</name>
</gene>
<evidence type="ECO:0000313" key="1">
    <source>
        <dbReference type="EMBL" id="KAG2223655.1"/>
    </source>
</evidence>
<keyword evidence="2" id="KW-1185">Reference proteome</keyword>
<reference evidence="1 2" key="1">
    <citation type="submission" date="2020-12" db="EMBL/GenBank/DDBJ databases">
        <title>Metabolic potential, ecology and presence of endohyphal bacteria is reflected in genomic diversity of Mucoromycotina.</title>
        <authorList>
            <person name="Muszewska A."/>
            <person name="Okrasinska A."/>
            <person name="Steczkiewicz K."/>
            <person name="Drgas O."/>
            <person name="Orlowska M."/>
            <person name="Perlinska-Lenart U."/>
            <person name="Aleksandrzak-Piekarczyk T."/>
            <person name="Szatraj K."/>
            <person name="Zielenkiewicz U."/>
            <person name="Pilsyk S."/>
            <person name="Malc E."/>
            <person name="Mieczkowski P."/>
            <person name="Kruszewska J.S."/>
            <person name="Biernat P."/>
            <person name="Pawlowska J."/>
        </authorList>
    </citation>
    <scope>NUCLEOTIDE SEQUENCE [LARGE SCALE GENOMIC DNA]</scope>
    <source>
        <strain evidence="1 2">CBS 142.35</strain>
    </source>
</reference>